<accession>A0AB34FQ14</accession>
<protein>
    <submittedName>
        <fullName evidence="2">Uncharacterized protein</fullName>
    </submittedName>
</protein>
<sequence length="119" mass="13344">MAGVWASPYPRVIASLVVEEEEEEEEEKQPTETVEGEQEPEQGEKEGRDHECWPLGGAAEKQTHRQTTAEEGAIELDTDKEPAQDPGRHDRAEEGRRGLHENSYGRYSVQSRTLGVLAM</sequence>
<feature type="region of interest" description="Disordered" evidence="1">
    <location>
        <begin position="17"/>
        <end position="119"/>
    </location>
</feature>
<dbReference type="Proteomes" id="UP001163105">
    <property type="component" value="Unassembled WGS sequence"/>
</dbReference>
<feature type="compositionally biased region" description="Acidic residues" evidence="1">
    <location>
        <begin position="18"/>
        <end position="27"/>
    </location>
</feature>
<reference evidence="2" key="1">
    <citation type="submission" date="2023-01" db="EMBL/GenBank/DDBJ databases">
        <title>The growth and conidiation of Purpureocillium lavendulum are regulated by nitrogen source and histone H3K14 acetylation.</title>
        <authorList>
            <person name="Tang P."/>
            <person name="Han J."/>
            <person name="Zhang C."/>
            <person name="Tang P."/>
            <person name="Qi F."/>
            <person name="Zhang K."/>
            <person name="Liang L."/>
        </authorList>
    </citation>
    <scope>NUCLEOTIDE SEQUENCE</scope>
    <source>
        <strain evidence="2">YMF1.00683</strain>
    </source>
</reference>
<evidence type="ECO:0000256" key="1">
    <source>
        <dbReference type="SAM" id="MobiDB-lite"/>
    </source>
</evidence>
<feature type="compositionally biased region" description="Basic and acidic residues" evidence="1">
    <location>
        <begin position="42"/>
        <end position="52"/>
    </location>
</feature>
<keyword evidence="3" id="KW-1185">Reference proteome</keyword>
<feature type="compositionally biased region" description="Basic and acidic residues" evidence="1">
    <location>
        <begin position="77"/>
        <end position="100"/>
    </location>
</feature>
<name>A0AB34FQ14_9HYPO</name>
<comment type="caution">
    <text evidence="2">The sequence shown here is derived from an EMBL/GenBank/DDBJ whole genome shotgun (WGS) entry which is preliminary data.</text>
</comment>
<gene>
    <name evidence="2" type="ORF">O9K51_06246</name>
</gene>
<evidence type="ECO:0000313" key="3">
    <source>
        <dbReference type="Proteomes" id="UP001163105"/>
    </source>
</evidence>
<proteinExistence type="predicted"/>
<dbReference type="AlphaFoldDB" id="A0AB34FQ14"/>
<evidence type="ECO:0000313" key="2">
    <source>
        <dbReference type="EMBL" id="KAJ6440456.1"/>
    </source>
</evidence>
<dbReference type="EMBL" id="JAQHRD010000005">
    <property type="protein sequence ID" value="KAJ6440456.1"/>
    <property type="molecule type" value="Genomic_DNA"/>
</dbReference>
<organism evidence="2 3">
    <name type="scientific">Purpureocillium lavendulum</name>
    <dbReference type="NCBI Taxonomy" id="1247861"/>
    <lineage>
        <taxon>Eukaryota</taxon>
        <taxon>Fungi</taxon>
        <taxon>Dikarya</taxon>
        <taxon>Ascomycota</taxon>
        <taxon>Pezizomycotina</taxon>
        <taxon>Sordariomycetes</taxon>
        <taxon>Hypocreomycetidae</taxon>
        <taxon>Hypocreales</taxon>
        <taxon>Ophiocordycipitaceae</taxon>
        <taxon>Purpureocillium</taxon>
    </lineage>
</organism>